<evidence type="ECO:0000256" key="5">
    <source>
        <dbReference type="ARBA" id="ARBA00023136"/>
    </source>
</evidence>
<gene>
    <name evidence="9" type="ORF">GCM10023191_063580</name>
</gene>
<dbReference type="PANTHER" id="PTHR30509">
    <property type="entry name" value="P-HYDROXYBENZOIC ACID EFFLUX PUMP SUBUNIT-RELATED"/>
    <property type="match status" value="1"/>
</dbReference>
<comment type="caution">
    <text evidence="9">The sequence shown here is derived from an EMBL/GenBank/DDBJ whole genome shotgun (WGS) entry which is preliminary data.</text>
</comment>
<feature type="transmembrane region" description="Helical" evidence="7">
    <location>
        <begin position="455"/>
        <end position="472"/>
    </location>
</feature>
<feature type="transmembrane region" description="Helical" evidence="7">
    <location>
        <begin position="484"/>
        <end position="502"/>
    </location>
</feature>
<name>A0ABP8QP31_9ACTN</name>
<evidence type="ECO:0000313" key="9">
    <source>
        <dbReference type="EMBL" id="GAA4506464.1"/>
    </source>
</evidence>
<keyword evidence="4 7" id="KW-1133">Transmembrane helix</keyword>
<keyword evidence="5 7" id="KW-0472">Membrane</keyword>
<reference evidence="10" key="1">
    <citation type="journal article" date="2019" name="Int. J. Syst. Evol. Microbiol.">
        <title>The Global Catalogue of Microorganisms (GCM) 10K type strain sequencing project: providing services to taxonomists for standard genome sequencing and annotation.</title>
        <authorList>
            <consortium name="The Broad Institute Genomics Platform"/>
            <consortium name="The Broad Institute Genome Sequencing Center for Infectious Disease"/>
            <person name="Wu L."/>
            <person name="Ma J."/>
        </authorList>
    </citation>
    <scope>NUCLEOTIDE SEQUENCE [LARGE SCALE GENOMIC DNA]</scope>
    <source>
        <strain evidence="10">JCM 17933</strain>
    </source>
</reference>
<feature type="transmembrane region" description="Helical" evidence="7">
    <location>
        <begin position="64"/>
        <end position="84"/>
    </location>
</feature>
<keyword evidence="10" id="KW-1185">Reference proteome</keyword>
<feature type="transmembrane region" description="Helical" evidence="7">
    <location>
        <begin position="363"/>
        <end position="379"/>
    </location>
</feature>
<dbReference type="PANTHER" id="PTHR30509:SF9">
    <property type="entry name" value="MULTIDRUG RESISTANCE PROTEIN MDTO"/>
    <property type="match status" value="1"/>
</dbReference>
<protein>
    <recommendedName>
        <fullName evidence="8">Integral membrane bound transporter domain-containing protein</fullName>
    </recommendedName>
</protein>
<feature type="transmembrane region" description="Helical" evidence="7">
    <location>
        <begin position="130"/>
        <end position="154"/>
    </location>
</feature>
<evidence type="ECO:0000256" key="4">
    <source>
        <dbReference type="ARBA" id="ARBA00022989"/>
    </source>
</evidence>
<evidence type="ECO:0000256" key="2">
    <source>
        <dbReference type="ARBA" id="ARBA00022475"/>
    </source>
</evidence>
<evidence type="ECO:0000256" key="1">
    <source>
        <dbReference type="ARBA" id="ARBA00004651"/>
    </source>
</evidence>
<evidence type="ECO:0000256" key="7">
    <source>
        <dbReference type="SAM" id="Phobius"/>
    </source>
</evidence>
<evidence type="ECO:0000259" key="8">
    <source>
        <dbReference type="Pfam" id="PF13515"/>
    </source>
</evidence>
<dbReference type="InterPro" id="IPR049453">
    <property type="entry name" value="Memb_transporter_dom"/>
</dbReference>
<evidence type="ECO:0000256" key="3">
    <source>
        <dbReference type="ARBA" id="ARBA00022692"/>
    </source>
</evidence>
<proteinExistence type="inferred from homology"/>
<organism evidence="9 10">
    <name type="scientific">Actinoallomurus oryzae</name>
    <dbReference type="NCBI Taxonomy" id="502180"/>
    <lineage>
        <taxon>Bacteria</taxon>
        <taxon>Bacillati</taxon>
        <taxon>Actinomycetota</taxon>
        <taxon>Actinomycetes</taxon>
        <taxon>Streptosporangiales</taxon>
        <taxon>Thermomonosporaceae</taxon>
        <taxon>Actinoallomurus</taxon>
    </lineage>
</organism>
<dbReference type="Pfam" id="PF13515">
    <property type="entry name" value="FUSC_2"/>
    <property type="match status" value="1"/>
</dbReference>
<sequence length="695" mass="73725">MSWLRRVFAESEGRAAPLYGLASAVGVAAPLVAGALTGHAADSVPTGLGAFYVAFAGPRGPYGARARSMLVAVAVVTVFTWFGGLLAGHPVLATLLVPIVAAAGAALPWPGPTAALCTLVAAVRPPTSPVLVNGVLEAAGGLWVSVLLLAPWVIDRLRPLRGTLAEAVRAVADAGEAPPEEWGERRKSAYDALRHARSTCALYRRPGEPERDRPGLFAEALNRVMGEIVASRSLHAALGREAPPPDEWQEEWRAVMAALARWLRGLARAVEARRTPPPRPAAELEAFVRACEQVRWEHVESRHDIIGAALVLQVRRSVERIAAAIEDATAIAARGLQAGFDLPFAGGRPWHAQLTTGSPGLRHALRVGVAIVVAMALQNGLHLPFGYWLPITVMFCLRDSYGGTVERAAKRVGGATVGGTGAAVALAIAPGQTTLMILVFAGAAAGFALQPVNHAWWIAFATPLIMLLIDFTRPLTWQAAGWRIGLTLAGAALALAAARALWPTGALRTVPERLARLLHAHADLARTVAALFEGRPDAPIDDRLREAASAAREVEETAVRLAQEPAPPAEPLHGLREATATARRLRDYVATLAALIQERPVYAGPIPAILRRVADHLDAEADADALDLDDLLGALDEHLSRLCRRRRAEIAGGARIDAVTSLREALIEVAGARHAVRALAEDAHRLAEQGRALIV</sequence>
<dbReference type="Proteomes" id="UP001500503">
    <property type="component" value="Unassembled WGS sequence"/>
</dbReference>
<comment type="similarity">
    <text evidence="6">Belongs to the YccS/YhfK family.</text>
</comment>
<evidence type="ECO:0000313" key="10">
    <source>
        <dbReference type="Proteomes" id="UP001500503"/>
    </source>
</evidence>
<accession>A0ABP8QP31</accession>
<dbReference type="RefSeq" id="WP_345470106.1">
    <property type="nucleotide sequence ID" value="NZ_BAABHF010000039.1"/>
</dbReference>
<dbReference type="EMBL" id="BAABHF010000039">
    <property type="protein sequence ID" value="GAA4506464.1"/>
    <property type="molecule type" value="Genomic_DNA"/>
</dbReference>
<feature type="domain" description="Integral membrane bound transporter" evidence="8">
    <location>
        <begin position="374"/>
        <end position="496"/>
    </location>
</feature>
<feature type="transmembrane region" description="Helical" evidence="7">
    <location>
        <begin position="422"/>
        <end position="449"/>
    </location>
</feature>
<keyword evidence="3 7" id="KW-0812">Transmembrane</keyword>
<keyword evidence="2" id="KW-1003">Cell membrane</keyword>
<comment type="subcellular location">
    <subcellularLocation>
        <location evidence="1">Cell membrane</location>
        <topology evidence="1">Multi-pass membrane protein</topology>
    </subcellularLocation>
</comment>
<evidence type="ECO:0000256" key="6">
    <source>
        <dbReference type="ARBA" id="ARBA00043993"/>
    </source>
</evidence>